<evidence type="ECO:0008006" key="4">
    <source>
        <dbReference type="Google" id="ProtNLM"/>
    </source>
</evidence>
<dbReference type="PATRIC" id="fig|1121439.3.peg.736"/>
<reference evidence="2 3" key="1">
    <citation type="journal article" date="2013" name="Genome Announc.">
        <title>Draft genome sequences for three mercury-methylating, sulfate-reducing bacteria.</title>
        <authorList>
            <person name="Brown S.D."/>
            <person name="Hurt R.A.Jr."/>
            <person name="Gilmour C.C."/>
            <person name="Elias D.A."/>
        </authorList>
    </citation>
    <scope>NUCLEOTIDE SEQUENCE [LARGE SCALE GENOMIC DNA]</scope>
    <source>
        <strain evidence="2 3">DSM 16529</strain>
    </source>
</reference>
<dbReference type="PROSITE" id="PS51257">
    <property type="entry name" value="PROKAR_LIPOPROTEIN"/>
    <property type="match status" value="1"/>
</dbReference>
<dbReference type="eggNOG" id="ENOG5030FSN">
    <property type="taxonomic scope" value="Bacteria"/>
</dbReference>
<name>S7TE59_9BACT</name>
<dbReference type="STRING" id="1121439.dsat_2344"/>
<proteinExistence type="predicted"/>
<evidence type="ECO:0000256" key="1">
    <source>
        <dbReference type="SAM" id="SignalP"/>
    </source>
</evidence>
<organism evidence="2 3">
    <name type="scientific">Alkalidesulfovibrio alkalitolerans DSM 16529</name>
    <dbReference type="NCBI Taxonomy" id="1121439"/>
    <lineage>
        <taxon>Bacteria</taxon>
        <taxon>Pseudomonadati</taxon>
        <taxon>Thermodesulfobacteriota</taxon>
        <taxon>Desulfovibrionia</taxon>
        <taxon>Desulfovibrionales</taxon>
        <taxon>Desulfovibrionaceae</taxon>
        <taxon>Alkalidesulfovibrio</taxon>
    </lineage>
</organism>
<accession>S7TE59</accession>
<evidence type="ECO:0000313" key="2">
    <source>
        <dbReference type="EMBL" id="EPR34981.1"/>
    </source>
</evidence>
<sequence>MRHAPRFRVLALVLCAIMISACASRQPLPQPRKVADPDTVPGSVKTADYGIAAVGYAYFGEGMDYRKAGLEPVFLVFKNSSDKSYVVEYSQLRGIGPQGEFLPYSIDEATELVTRSEAFSVTAGDAARTGALGAVLGAGIGALLGTIGGGDNIWKGAVIGGAAGAMGGAVAGGWGSESETRRTVLRELSSYAWTSEPVPPSYTKVGYVYFPGGVGIERVTLLVAHEGVVTPYTLPVAHVFDEKAEAR</sequence>
<dbReference type="Proteomes" id="UP000014975">
    <property type="component" value="Unassembled WGS sequence"/>
</dbReference>
<dbReference type="EMBL" id="ATHI01000005">
    <property type="protein sequence ID" value="EPR34981.1"/>
    <property type="molecule type" value="Genomic_DNA"/>
</dbReference>
<dbReference type="AlphaFoldDB" id="S7TE59"/>
<gene>
    <name evidence="2" type="ORF">dsat_2344</name>
</gene>
<dbReference type="RefSeq" id="WP_020886230.1">
    <property type="nucleotide sequence ID" value="NZ_ATHI01000005.1"/>
</dbReference>
<evidence type="ECO:0000313" key="3">
    <source>
        <dbReference type="Proteomes" id="UP000014975"/>
    </source>
</evidence>
<feature type="chain" id="PRO_5004544423" description="Glycine zipper domain-containing protein" evidence="1">
    <location>
        <begin position="26"/>
        <end position="247"/>
    </location>
</feature>
<feature type="signal peptide" evidence="1">
    <location>
        <begin position="1"/>
        <end position="25"/>
    </location>
</feature>
<keyword evidence="1" id="KW-0732">Signal</keyword>
<protein>
    <recommendedName>
        <fullName evidence="4">Glycine zipper domain-containing protein</fullName>
    </recommendedName>
</protein>
<keyword evidence="3" id="KW-1185">Reference proteome</keyword>
<dbReference type="OrthoDB" id="5452968at2"/>
<comment type="caution">
    <text evidence="2">The sequence shown here is derived from an EMBL/GenBank/DDBJ whole genome shotgun (WGS) entry which is preliminary data.</text>
</comment>